<evidence type="ECO:0000256" key="1">
    <source>
        <dbReference type="SAM" id="MobiDB-lite"/>
    </source>
</evidence>
<dbReference type="Proteomes" id="UP001287356">
    <property type="component" value="Unassembled WGS sequence"/>
</dbReference>
<gene>
    <name evidence="2" type="ORF">B0T24DRAFT_683562</name>
</gene>
<sequence length="233" mass="23799">MSTRRQGKAVVHPKTPPLENPLAPRTDLPPYHKHLDLADPLACINAITTAITTAAAGSPTSQVPAVTNAIVTVIKDSAFFVADRSIGAAPTVVAAAIATAIANIANSSATAAFATTQVEASHQRFTMGIALSCGHLATHLPTSTYRPLCVVDIVAPTYRVLDGEIMAVVSAASALAVASAIDSAVTSVTMAVAAAADRPGGCMRATANAYAEHASRIARVFVDAVNDLTVKSC</sequence>
<proteinExistence type="predicted"/>
<name>A0AAE0JV48_9PEZI</name>
<comment type="caution">
    <text evidence="2">The sequence shown here is derived from an EMBL/GenBank/DDBJ whole genome shotgun (WGS) entry which is preliminary data.</text>
</comment>
<keyword evidence="3" id="KW-1185">Reference proteome</keyword>
<reference evidence="2" key="1">
    <citation type="journal article" date="2023" name="Mol. Phylogenet. Evol.">
        <title>Genome-scale phylogeny and comparative genomics of the fungal order Sordariales.</title>
        <authorList>
            <person name="Hensen N."/>
            <person name="Bonometti L."/>
            <person name="Westerberg I."/>
            <person name="Brannstrom I.O."/>
            <person name="Guillou S."/>
            <person name="Cros-Aarteil S."/>
            <person name="Calhoun S."/>
            <person name="Haridas S."/>
            <person name="Kuo A."/>
            <person name="Mondo S."/>
            <person name="Pangilinan J."/>
            <person name="Riley R."/>
            <person name="LaButti K."/>
            <person name="Andreopoulos B."/>
            <person name="Lipzen A."/>
            <person name="Chen C."/>
            <person name="Yan M."/>
            <person name="Daum C."/>
            <person name="Ng V."/>
            <person name="Clum A."/>
            <person name="Steindorff A."/>
            <person name="Ohm R.A."/>
            <person name="Martin F."/>
            <person name="Silar P."/>
            <person name="Natvig D.O."/>
            <person name="Lalanne C."/>
            <person name="Gautier V."/>
            <person name="Ament-Velasquez S.L."/>
            <person name="Kruys A."/>
            <person name="Hutchinson M.I."/>
            <person name="Powell A.J."/>
            <person name="Barry K."/>
            <person name="Miller A.N."/>
            <person name="Grigoriev I.V."/>
            <person name="Debuchy R."/>
            <person name="Gladieux P."/>
            <person name="Hiltunen Thoren M."/>
            <person name="Johannesson H."/>
        </authorList>
    </citation>
    <scope>NUCLEOTIDE SEQUENCE</scope>
    <source>
        <strain evidence="2">CBS 958.72</strain>
    </source>
</reference>
<feature type="region of interest" description="Disordered" evidence="1">
    <location>
        <begin position="1"/>
        <end position="24"/>
    </location>
</feature>
<evidence type="ECO:0000313" key="3">
    <source>
        <dbReference type="Proteomes" id="UP001287356"/>
    </source>
</evidence>
<evidence type="ECO:0000313" key="2">
    <source>
        <dbReference type="EMBL" id="KAK3364914.1"/>
    </source>
</evidence>
<organism evidence="2 3">
    <name type="scientific">Lasiosphaeria ovina</name>
    <dbReference type="NCBI Taxonomy" id="92902"/>
    <lineage>
        <taxon>Eukaryota</taxon>
        <taxon>Fungi</taxon>
        <taxon>Dikarya</taxon>
        <taxon>Ascomycota</taxon>
        <taxon>Pezizomycotina</taxon>
        <taxon>Sordariomycetes</taxon>
        <taxon>Sordariomycetidae</taxon>
        <taxon>Sordariales</taxon>
        <taxon>Lasiosphaeriaceae</taxon>
        <taxon>Lasiosphaeria</taxon>
    </lineage>
</organism>
<dbReference type="AlphaFoldDB" id="A0AAE0JV48"/>
<reference evidence="2" key="2">
    <citation type="submission" date="2023-06" db="EMBL/GenBank/DDBJ databases">
        <authorList>
            <consortium name="Lawrence Berkeley National Laboratory"/>
            <person name="Haridas S."/>
            <person name="Hensen N."/>
            <person name="Bonometti L."/>
            <person name="Westerberg I."/>
            <person name="Brannstrom I.O."/>
            <person name="Guillou S."/>
            <person name="Cros-Aarteil S."/>
            <person name="Calhoun S."/>
            <person name="Kuo A."/>
            <person name="Mondo S."/>
            <person name="Pangilinan J."/>
            <person name="Riley R."/>
            <person name="Labutti K."/>
            <person name="Andreopoulos B."/>
            <person name="Lipzen A."/>
            <person name="Chen C."/>
            <person name="Yanf M."/>
            <person name="Daum C."/>
            <person name="Ng V."/>
            <person name="Clum A."/>
            <person name="Steindorff A."/>
            <person name="Ohm R."/>
            <person name="Martin F."/>
            <person name="Silar P."/>
            <person name="Natvig D."/>
            <person name="Lalanne C."/>
            <person name="Gautier V."/>
            <person name="Ament-Velasquez S.L."/>
            <person name="Kruys A."/>
            <person name="Hutchinson M.I."/>
            <person name="Powell A.J."/>
            <person name="Barry K."/>
            <person name="Miller A.N."/>
            <person name="Grigoriev I.V."/>
            <person name="Debuchy R."/>
            <person name="Gladieux P."/>
            <person name="Thoren M.H."/>
            <person name="Johannesson H."/>
        </authorList>
    </citation>
    <scope>NUCLEOTIDE SEQUENCE</scope>
    <source>
        <strain evidence="2">CBS 958.72</strain>
    </source>
</reference>
<protein>
    <submittedName>
        <fullName evidence="2">Uncharacterized protein</fullName>
    </submittedName>
</protein>
<accession>A0AAE0JV48</accession>
<dbReference type="EMBL" id="JAULSN010000009">
    <property type="protein sequence ID" value="KAK3364914.1"/>
    <property type="molecule type" value="Genomic_DNA"/>
</dbReference>